<comment type="caution">
    <text evidence="3">The sequence shown here is derived from an EMBL/GenBank/DDBJ whole genome shotgun (WGS) entry which is preliminary data.</text>
</comment>
<sequence>MEGGVQDDYLFLSKRKKRGEGLEPGNMTEGHFWLLIEVSSIHSEKVIQALQDFLVLGYFRREACEKNKVSAGYFSTALGRLQRVSDIVSQLAPYYIHPGVSVSNSD</sequence>
<dbReference type="Gene3D" id="1.10.10.2690">
    <property type="match status" value="1"/>
</dbReference>
<dbReference type="PRINTS" id="PR01554">
    <property type="entry name" value="FIMREGULATRY"/>
</dbReference>
<dbReference type="EMBL" id="DAAYJC010000009">
    <property type="protein sequence ID" value="HAG4423397.1"/>
    <property type="molecule type" value="Genomic_DNA"/>
</dbReference>
<evidence type="ECO:0000256" key="1">
    <source>
        <dbReference type="ARBA" id="ARBA00023015"/>
    </source>
</evidence>
<dbReference type="GO" id="GO:0006355">
    <property type="term" value="P:regulation of DNA-templated transcription"/>
    <property type="evidence" value="ECO:0007669"/>
    <property type="project" value="InterPro"/>
</dbReference>
<dbReference type="InterPro" id="IPR053721">
    <property type="entry name" value="Fimbrial_Adhesin_Reg"/>
</dbReference>
<dbReference type="InterPro" id="IPR004356">
    <property type="entry name" value="Adhesin_operon_reg_prot"/>
</dbReference>
<protein>
    <submittedName>
        <fullName evidence="3">Transcriptional regulator</fullName>
    </submittedName>
</protein>
<dbReference type="Pfam" id="PF03333">
    <property type="entry name" value="PapB"/>
    <property type="match status" value="1"/>
</dbReference>
<keyword evidence="2" id="KW-0804">Transcription</keyword>
<reference evidence="3" key="1">
    <citation type="journal article" date="2018" name="Genome Biol.">
        <title>SKESA: strategic k-mer extension for scrupulous assemblies.</title>
        <authorList>
            <person name="Souvorov A."/>
            <person name="Agarwala R."/>
            <person name="Lipman D.J."/>
        </authorList>
    </citation>
    <scope>NUCLEOTIDE SEQUENCE</scope>
    <source>
        <strain evidence="4">MA.MC_08-0123</strain>
        <strain evidence="3">MA.MC_08-0298</strain>
    </source>
</reference>
<evidence type="ECO:0000313" key="3">
    <source>
        <dbReference type="EMBL" id="HAG4414668.1"/>
    </source>
</evidence>
<dbReference type="EMBL" id="DAAYJB010000009">
    <property type="protein sequence ID" value="HAG4414668.1"/>
    <property type="molecule type" value="Genomic_DNA"/>
</dbReference>
<gene>
    <name evidence="4" type="ORF">G8431_003541</name>
    <name evidence="3" type="ORF">G8505_003622</name>
</gene>
<proteinExistence type="predicted"/>
<name>A0A763MK96_SALER</name>
<dbReference type="AlphaFoldDB" id="A0A763MK96"/>
<evidence type="ECO:0000313" key="4">
    <source>
        <dbReference type="EMBL" id="HAG4423397.1"/>
    </source>
</evidence>
<reference evidence="3" key="2">
    <citation type="submission" date="2020-02" db="EMBL/GenBank/DDBJ databases">
        <authorList>
            <consortium name="NCBI Pathogen Detection Project"/>
        </authorList>
    </citation>
    <scope>NUCLEOTIDE SEQUENCE</scope>
    <source>
        <strain evidence="4">MA.MC_08-0123</strain>
        <strain evidence="3">MA.MC_08-0298</strain>
    </source>
</reference>
<accession>A0A763MK96</accession>
<keyword evidence="1" id="KW-0805">Transcription regulation</keyword>
<evidence type="ECO:0000256" key="2">
    <source>
        <dbReference type="ARBA" id="ARBA00023163"/>
    </source>
</evidence>
<organism evidence="3">
    <name type="scientific">Salmonella enterica</name>
    <name type="common">Salmonella choleraesuis</name>
    <dbReference type="NCBI Taxonomy" id="28901"/>
    <lineage>
        <taxon>Bacteria</taxon>
        <taxon>Pseudomonadati</taxon>
        <taxon>Pseudomonadota</taxon>
        <taxon>Gammaproteobacteria</taxon>
        <taxon>Enterobacterales</taxon>
        <taxon>Enterobacteriaceae</taxon>
        <taxon>Salmonella</taxon>
    </lineage>
</organism>